<dbReference type="SMART" id="SM01091">
    <property type="entry name" value="CorC_HlyC"/>
    <property type="match status" value="1"/>
</dbReference>
<organism evidence="12">
    <name type="scientific">hydrothermal vent metagenome</name>
    <dbReference type="NCBI Taxonomy" id="652676"/>
    <lineage>
        <taxon>unclassified sequences</taxon>
        <taxon>metagenomes</taxon>
        <taxon>ecological metagenomes</taxon>
    </lineage>
</organism>
<dbReference type="SUPFAM" id="SSF54631">
    <property type="entry name" value="CBS-domain pair"/>
    <property type="match status" value="1"/>
</dbReference>
<evidence type="ECO:0000256" key="6">
    <source>
        <dbReference type="ARBA" id="ARBA00022989"/>
    </source>
</evidence>
<sequence length="415" mass="44652">MNLRIAYIITLALCTLGSGFFSGSETALMSLGKERVHQLADRGRRGLRVQQLTGDPERLLSTLLVANNVVNILGTAIATALFIDLLGDTSGPIVSAGVVTVVVLVAGEITPKTLAARSPERFSLAVAPTIYVLSKGLAPIAAFFTAITQGLLNMIGVGRRKDEGNVTEDDILALADLGHEEGGIATVEREIIDALFSIAEKPVRDVMTPRVDLATMASPVTAEQVRDSVSDTGHSRYLVTGDSVEDILGVLYVKDVLRFGDDATPDAIRRLLRQPLYIPESTPILEALQTLRSNRSGFAVISDEHGGIEGIITVKDLMAELVGELQDEHDPGTPSIVPLGSRKWIADGRVDIDDLAEITGAEIPEGQYSTMAGLFLDISGQIPEEGDRVTAGDELELVVLRMDRNRIDRLRVERI</sequence>
<dbReference type="PROSITE" id="PS51371">
    <property type="entry name" value="CBS"/>
    <property type="match status" value="1"/>
</dbReference>
<keyword evidence="4 9" id="KW-0812">Transmembrane</keyword>
<dbReference type="PANTHER" id="PTHR22777">
    <property type="entry name" value="HEMOLYSIN-RELATED"/>
    <property type="match status" value="1"/>
</dbReference>
<dbReference type="SUPFAM" id="SSF56176">
    <property type="entry name" value="FAD-binding/transporter-associated domain-like"/>
    <property type="match status" value="1"/>
</dbReference>
<evidence type="ECO:0000256" key="5">
    <source>
        <dbReference type="ARBA" id="ARBA00022737"/>
    </source>
</evidence>
<feature type="transmembrane region" description="Helical" evidence="9">
    <location>
        <begin position="130"/>
        <end position="152"/>
    </location>
</feature>
<evidence type="ECO:0000256" key="8">
    <source>
        <dbReference type="ARBA" id="ARBA00023136"/>
    </source>
</evidence>
<keyword evidence="5" id="KW-0677">Repeat</keyword>
<feature type="transmembrane region" description="Helical" evidence="9">
    <location>
        <begin position="65"/>
        <end position="86"/>
    </location>
</feature>
<dbReference type="PROSITE" id="PS51846">
    <property type="entry name" value="CNNM"/>
    <property type="match status" value="1"/>
</dbReference>
<protein>
    <submittedName>
        <fullName evidence="12">Magnesium and cobalt efflux protein CorC</fullName>
    </submittedName>
</protein>
<dbReference type="InterPro" id="IPR016169">
    <property type="entry name" value="FAD-bd_PCMH_sub2"/>
</dbReference>
<feature type="domain" description="CNNM transmembrane" evidence="11">
    <location>
        <begin position="1"/>
        <end position="188"/>
    </location>
</feature>
<evidence type="ECO:0000256" key="2">
    <source>
        <dbReference type="ARBA" id="ARBA00006337"/>
    </source>
</evidence>
<evidence type="ECO:0000313" key="12">
    <source>
        <dbReference type="EMBL" id="VAW00064.1"/>
    </source>
</evidence>
<feature type="transmembrane region" description="Helical" evidence="9">
    <location>
        <begin position="93"/>
        <end position="110"/>
    </location>
</feature>
<comment type="similarity">
    <text evidence="2">Belongs to the UPF0053 family.</text>
</comment>
<dbReference type="GO" id="GO:0050660">
    <property type="term" value="F:flavin adenine dinucleotide binding"/>
    <property type="evidence" value="ECO:0007669"/>
    <property type="project" value="InterPro"/>
</dbReference>
<gene>
    <name evidence="12" type="ORF">MNBD_ACTINO02-2249</name>
</gene>
<dbReference type="Pfam" id="PF03471">
    <property type="entry name" value="CorC_HlyC"/>
    <property type="match status" value="1"/>
</dbReference>
<dbReference type="Gene3D" id="3.30.465.10">
    <property type="match status" value="1"/>
</dbReference>
<keyword evidence="7" id="KW-0129">CBS domain</keyword>
<dbReference type="Gene3D" id="3.10.580.10">
    <property type="entry name" value="CBS-domain"/>
    <property type="match status" value="1"/>
</dbReference>
<evidence type="ECO:0000256" key="4">
    <source>
        <dbReference type="ARBA" id="ARBA00022692"/>
    </source>
</evidence>
<keyword evidence="6 9" id="KW-1133">Transmembrane helix</keyword>
<dbReference type="InterPro" id="IPR046342">
    <property type="entry name" value="CBS_dom_sf"/>
</dbReference>
<reference evidence="12" key="1">
    <citation type="submission" date="2018-06" db="EMBL/GenBank/DDBJ databases">
        <authorList>
            <person name="Zhirakovskaya E."/>
        </authorList>
    </citation>
    <scope>NUCLEOTIDE SEQUENCE</scope>
</reference>
<evidence type="ECO:0000259" key="10">
    <source>
        <dbReference type="PROSITE" id="PS51371"/>
    </source>
</evidence>
<comment type="subcellular location">
    <subcellularLocation>
        <location evidence="1">Cell membrane</location>
        <topology evidence="1">Multi-pass membrane protein</topology>
    </subcellularLocation>
</comment>
<dbReference type="InterPro" id="IPR000644">
    <property type="entry name" value="CBS_dom"/>
</dbReference>
<evidence type="ECO:0000259" key="11">
    <source>
        <dbReference type="PROSITE" id="PS51846"/>
    </source>
</evidence>
<keyword evidence="8 9" id="KW-0472">Membrane</keyword>
<dbReference type="Pfam" id="PF00571">
    <property type="entry name" value="CBS"/>
    <property type="match status" value="1"/>
</dbReference>
<proteinExistence type="inferred from homology"/>
<dbReference type="EMBL" id="UOEK01000178">
    <property type="protein sequence ID" value="VAW00064.1"/>
    <property type="molecule type" value="Genomic_DNA"/>
</dbReference>
<accession>A0A3B0SU93</accession>
<evidence type="ECO:0000256" key="3">
    <source>
        <dbReference type="ARBA" id="ARBA00022475"/>
    </source>
</evidence>
<dbReference type="InterPro" id="IPR005170">
    <property type="entry name" value="Transptr-assoc_dom"/>
</dbReference>
<evidence type="ECO:0000256" key="7">
    <source>
        <dbReference type="ARBA" id="ARBA00023122"/>
    </source>
</evidence>
<dbReference type="GO" id="GO:0005886">
    <property type="term" value="C:plasma membrane"/>
    <property type="evidence" value="ECO:0007669"/>
    <property type="project" value="UniProtKB-SubCell"/>
</dbReference>
<feature type="domain" description="CBS" evidence="10">
    <location>
        <begin position="271"/>
        <end position="328"/>
    </location>
</feature>
<dbReference type="CDD" id="cd04590">
    <property type="entry name" value="CBS_pair_CorC_HlyC_assoc"/>
    <property type="match status" value="1"/>
</dbReference>
<keyword evidence="3" id="KW-1003">Cell membrane</keyword>
<evidence type="ECO:0000256" key="9">
    <source>
        <dbReference type="SAM" id="Phobius"/>
    </source>
</evidence>
<name>A0A3B0SU93_9ZZZZ</name>
<dbReference type="InterPro" id="IPR002550">
    <property type="entry name" value="CNNM"/>
</dbReference>
<dbReference type="Pfam" id="PF01595">
    <property type="entry name" value="CNNM"/>
    <property type="match status" value="1"/>
</dbReference>
<evidence type="ECO:0000256" key="1">
    <source>
        <dbReference type="ARBA" id="ARBA00004651"/>
    </source>
</evidence>
<dbReference type="PANTHER" id="PTHR22777:SF32">
    <property type="entry name" value="UPF0053 INNER MEMBRANE PROTEIN YFJD"/>
    <property type="match status" value="1"/>
</dbReference>
<dbReference type="InterPro" id="IPR044751">
    <property type="entry name" value="Ion_transp-like_CBS"/>
</dbReference>
<dbReference type="AlphaFoldDB" id="A0A3B0SU93"/>
<dbReference type="InterPro" id="IPR036318">
    <property type="entry name" value="FAD-bd_PCMH-like_sf"/>
</dbReference>